<reference evidence="3 4" key="1">
    <citation type="submission" date="2019-01" db="EMBL/GenBank/DDBJ databases">
        <authorList>
            <person name="Sayadi A."/>
        </authorList>
    </citation>
    <scope>NUCLEOTIDE SEQUENCE [LARGE SCALE GENOMIC DNA]</scope>
</reference>
<evidence type="ECO:0000256" key="1">
    <source>
        <dbReference type="SAM" id="MobiDB-lite"/>
    </source>
</evidence>
<evidence type="ECO:0000313" key="3">
    <source>
        <dbReference type="EMBL" id="VEN62313.1"/>
    </source>
</evidence>
<evidence type="ECO:0000256" key="2">
    <source>
        <dbReference type="SAM" id="SignalP"/>
    </source>
</evidence>
<evidence type="ECO:0000313" key="4">
    <source>
        <dbReference type="Proteomes" id="UP000410492"/>
    </source>
</evidence>
<dbReference type="AlphaFoldDB" id="A0A653DS03"/>
<keyword evidence="4" id="KW-1185">Reference proteome</keyword>
<feature type="signal peptide" evidence="2">
    <location>
        <begin position="1"/>
        <end position="17"/>
    </location>
</feature>
<feature type="region of interest" description="Disordered" evidence="1">
    <location>
        <begin position="319"/>
        <end position="338"/>
    </location>
</feature>
<feature type="compositionally biased region" description="Polar residues" evidence="1">
    <location>
        <begin position="41"/>
        <end position="57"/>
    </location>
</feature>
<sequence>HPHLALILLFSQQVTDLVWTPPKVRETEEQEKSMNIEDVFESSTDPGTPTPNASLRSVSLMSPEPKTELDMTSDSDLSVINCYNIAKSEVSVTPKVVNGIIDNNASASESEIEVVKKDMPKARERPQYLKLNSSAPSRNLRSPLELTNLKKYKSETDLLSEDSFDTHPRILGRKRDNTLISRIYQDPLVRSFALSSREQLPVETLNYGNQLCYNSDDGLQSRTRRKLFSCDDNLLSSNVVGTTNEQFRRKRSYKSVTSPSSEEGLSLQRQQIYSSSEDLLETEESERPSQKKDNTIVSRIYQDPNVRNFAITNGERQALGRKSYSSEEDVSSNKSSLKLSCTKSENSLNRILSRNEDTKIRASFLQTPDPDIDELAKKHIVHNILDQISRSRDTSPKRGPKDGCISDEKINVSVKDLRKLFESNEGTGKVISSLTARSLSKQIREDLKLK</sequence>
<feature type="non-terminal residue" evidence="3">
    <location>
        <position position="1"/>
    </location>
</feature>
<dbReference type="Proteomes" id="UP000410492">
    <property type="component" value="Unassembled WGS sequence"/>
</dbReference>
<gene>
    <name evidence="3" type="ORF">CALMAC_LOCUS19450</name>
</gene>
<feature type="compositionally biased region" description="Basic and acidic residues" evidence="1">
    <location>
        <begin position="25"/>
        <end position="35"/>
    </location>
</feature>
<feature type="chain" id="PRO_5024794213" evidence="2">
    <location>
        <begin position="18"/>
        <end position="450"/>
    </location>
</feature>
<feature type="region of interest" description="Disordered" evidence="1">
    <location>
        <begin position="246"/>
        <end position="269"/>
    </location>
</feature>
<keyword evidence="2" id="KW-0732">Signal</keyword>
<organism evidence="3 4">
    <name type="scientific">Callosobruchus maculatus</name>
    <name type="common">Southern cowpea weevil</name>
    <name type="synonym">Pulse bruchid</name>
    <dbReference type="NCBI Taxonomy" id="64391"/>
    <lineage>
        <taxon>Eukaryota</taxon>
        <taxon>Metazoa</taxon>
        <taxon>Ecdysozoa</taxon>
        <taxon>Arthropoda</taxon>
        <taxon>Hexapoda</taxon>
        <taxon>Insecta</taxon>
        <taxon>Pterygota</taxon>
        <taxon>Neoptera</taxon>
        <taxon>Endopterygota</taxon>
        <taxon>Coleoptera</taxon>
        <taxon>Polyphaga</taxon>
        <taxon>Cucujiformia</taxon>
        <taxon>Chrysomeloidea</taxon>
        <taxon>Chrysomelidae</taxon>
        <taxon>Bruchinae</taxon>
        <taxon>Bruchini</taxon>
        <taxon>Callosobruchus</taxon>
    </lineage>
</organism>
<name>A0A653DS03_CALMS</name>
<feature type="region of interest" description="Disordered" evidence="1">
    <location>
        <begin position="25"/>
        <end position="57"/>
    </location>
</feature>
<dbReference type="OrthoDB" id="6741770at2759"/>
<accession>A0A653DS03</accession>
<protein>
    <submittedName>
        <fullName evidence="3">Uncharacterized protein</fullName>
    </submittedName>
</protein>
<feature type="compositionally biased region" description="Polar residues" evidence="1">
    <location>
        <begin position="254"/>
        <end position="269"/>
    </location>
</feature>
<proteinExistence type="predicted"/>
<dbReference type="EMBL" id="CAACVG010013730">
    <property type="protein sequence ID" value="VEN62313.1"/>
    <property type="molecule type" value="Genomic_DNA"/>
</dbReference>